<dbReference type="NCBIfam" id="TIGR00792">
    <property type="entry name" value="gph"/>
    <property type="match status" value="1"/>
</dbReference>
<feature type="transmembrane region" description="Helical" evidence="7">
    <location>
        <begin position="230"/>
        <end position="256"/>
    </location>
</feature>
<dbReference type="InterPro" id="IPR039672">
    <property type="entry name" value="MFS_2"/>
</dbReference>
<dbReference type="PANTHER" id="PTHR11328:SF24">
    <property type="entry name" value="MAJOR FACILITATOR SUPERFAMILY (MFS) PROFILE DOMAIN-CONTAINING PROTEIN"/>
    <property type="match status" value="1"/>
</dbReference>
<dbReference type="PROSITE" id="PS00872">
    <property type="entry name" value="NA_GALACTOSIDE_SYMP"/>
    <property type="match status" value="1"/>
</dbReference>
<reference evidence="9" key="1">
    <citation type="journal article" date="2017" name="Med. Chem. Commun.">
        <title>Nonomuraea sp. ATCC 55076 harbours the largest actinomycete chromosome to date and the kistamicin biosynthetic gene cluster.</title>
        <authorList>
            <person name="Nazari B."/>
            <person name="Forneris C.C."/>
            <person name="Gibson M.I."/>
            <person name="Moon K."/>
            <person name="Schramma K.R."/>
            <person name="Seyedsayamdost M.R."/>
        </authorList>
    </citation>
    <scope>NUCLEOTIDE SEQUENCE [LARGE SCALE GENOMIC DNA]</scope>
    <source>
        <strain evidence="9">ATCC 55076</strain>
    </source>
</reference>
<protein>
    <recommendedName>
        <fullName evidence="10">MFS transporter</fullName>
    </recommendedName>
</protein>
<dbReference type="RefSeq" id="WP_196223960.1">
    <property type="nucleotide sequence ID" value="NZ_CP017717.1"/>
</dbReference>
<dbReference type="Proteomes" id="UP000190797">
    <property type="component" value="Chromosome"/>
</dbReference>
<sequence length="450" mass="47855">MRLRERAAFALGDIASNLTWTTISSYLLFFYTDVALISAATAGTVMFAARLLDAFFDPLVGVLLDRTHTRRGRARPYLLFGAPLLSGLTVLTFLTPAGGDEPWTITYATVTFILVGLAYSIVNVPYGALLSMATRDSGTRMKLAGLRSFGVGIGLILVSTLTQPLITAIGGVPTSRLGFGVTITIFSVAGMLLIWLVHAWVKERVALTPAARERGHLGASLRTLARNRPWLSVFAFSILSFARLGVITGGAVYFALHTMRDPAAISVILLAFSLSAVVGSLLTAPILRVIGHRRGIVLGLVAYIALTLSLVPLREQLVAFTVVFFAANLVGGLGFVAAPALTADTVEWQEWRGGRREEGLLFSGYSMSTKVGAALGSALLAWGLAAIAYDPAAVTPAVAGGIMWLFIALPAGLAVLQILAIAPYDLQRRLPAIKAEISARRHAEDPAARP</sequence>
<evidence type="ECO:0000256" key="2">
    <source>
        <dbReference type="ARBA" id="ARBA00022448"/>
    </source>
</evidence>
<dbReference type="InterPro" id="IPR001927">
    <property type="entry name" value="Na/Gal_symport"/>
</dbReference>
<name>A0A1V0AGX7_9ACTN</name>
<feature type="transmembrane region" description="Helical" evidence="7">
    <location>
        <begin position="296"/>
        <end position="313"/>
    </location>
</feature>
<keyword evidence="9" id="KW-1185">Reference proteome</keyword>
<feature type="transmembrane region" description="Helical" evidence="7">
    <location>
        <begin position="262"/>
        <end position="284"/>
    </location>
</feature>
<dbReference type="STRING" id="1909395.BKM31_55590"/>
<feature type="transmembrane region" description="Helical" evidence="7">
    <location>
        <begin position="177"/>
        <end position="197"/>
    </location>
</feature>
<evidence type="ECO:0000256" key="1">
    <source>
        <dbReference type="ARBA" id="ARBA00004651"/>
    </source>
</evidence>
<evidence type="ECO:0008006" key="10">
    <source>
        <dbReference type="Google" id="ProtNLM"/>
    </source>
</evidence>
<feature type="transmembrane region" description="Helical" evidence="7">
    <location>
        <begin position="7"/>
        <end position="29"/>
    </location>
</feature>
<proteinExistence type="predicted"/>
<dbReference type="GO" id="GO:0006814">
    <property type="term" value="P:sodium ion transport"/>
    <property type="evidence" value="ECO:0007669"/>
    <property type="project" value="InterPro"/>
</dbReference>
<keyword evidence="3" id="KW-1003">Cell membrane</keyword>
<keyword evidence="2" id="KW-0813">Transport</keyword>
<dbReference type="EMBL" id="CP017717">
    <property type="protein sequence ID" value="AQZ69484.1"/>
    <property type="molecule type" value="Genomic_DNA"/>
</dbReference>
<dbReference type="GO" id="GO:0005886">
    <property type="term" value="C:plasma membrane"/>
    <property type="evidence" value="ECO:0007669"/>
    <property type="project" value="UniProtKB-SubCell"/>
</dbReference>
<dbReference type="GO" id="GO:0008643">
    <property type="term" value="P:carbohydrate transport"/>
    <property type="evidence" value="ECO:0007669"/>
    <property type="project" value="InterPro"/>
</dbReference>
<dbReference type="CDD" id="cd17332">
    <property type="entry name" value="MFS_MelB_like"/>
    <property type="match status" value="1"/>
</dbReference>
<dbReference type="KEGG" id="noa:BKM31_55590"/>
<evidence type="ECO:0000313" key="8">
    <source>
        <dbReference type="EMBL" id="AQZ69484.1"/>
    </source>
</evidence>
<feature type="transmembrane region" description="Helical" evidence="7">
    <location>
        <begin position="149"/>
        <end position="171"/>
    </location>
</feature>
<keyword evidence="6 7" id="KW-0472">Membrane</keyword>
<dbReference type="InterPro" id="IPR036259">
    <property type="entry name" value="MFS_trans_sf"/>
</dbReference>
<dbReference type="GO" id="GO:0015293">
    <property type="term" value="F:symporter activity"/>
    <property type="evidence" value="ECO:0007669"/>
    <property type="project" value="InterPro"/>
</dbReference>
<organism evidence="8 9">
    <name type="scientific">[Actinomadura] parvosata subsp. kistnae</name>
    <dbReference type="NCBI Taxonomy" id="1909395"/>
    <lineage>
        <taxon>Bacteria</taxon>
        <taxon>Bacillati</taxon>
        <taxon>Actinomycetota</taxon>
        <taxon>Actinomycetes</taxon>
        <taxon>Streptosporangiales</taxon>
        <taxon>Streptosporangiaceae</taxon>
        <taxon>Nonomuraea</taxon>
    </lineage>
</organism>
<comment type="subcellular location">
    <subcellularLocation>
        <location evidence="1">Cell membrane</location>
        <topology evidence="1">Multi-pass membrane protein</topology>
    </subcellularLocation>
</comment>
<evidence type="ECO:0000256" key="7">
    <source>
        <dbReference type="SAM" id="Phobius"/>
    </source>
</evidence>
<dbReference type="AlphaFoldDB" id="A0A1V0AGX7"/>
<feature type="transmembrane region" description="Helical" evidence="7">
    <location>
        <begin position="319"/>
        <end position="341"/>
    </location>
</feature>
<feature type="transmembrane region" description="Helical" evidence="7">
    <location>
        <begin position="105"/>
        <end position="129"/>
    </location>
</feature>
<feature type="transmembrane region" description="Helical" evidence="7">
    <location>
        <begin position="362"/>
        <end position="389"/>
    </location>
</feature>
<dbReference type="Pfam" id="PF13347">
    <property type="entry name" value="MFS_2"/>
    <property type="match status" value="1"/>
</dbReference>
<gene>
    <name evidence="8" type="ORF">BKM31_55590</name>
</gene>
<evidence type="ECO:0000313" key="9">
    <source>
        <dbReference type="Proteomes" id="UP000190797"/>
    </source>
</evidence>
<dbReference type="PANTHER" id="PTHR11328">
    <property type="entry name" value="MAJOR FACILITATOR SUPERFAMILY DOMAIN-CONTAINING PROTEIN"/>
    <property type="match status" value="1"/>
</dbReference>
<keyword evidence="5 7" id="KW-1133">Transmembrane helix</keyword>
<evidence type="ECO:0000256" key="3">
    <source>
        <dbReference type="ARBA" id="ARBA00022475"/>
    </source>
</evidence>
<dbReference type="InterPro" id="IPR018043">
    <property type="entry name" value="Na/Gal_symport_CS"/>
</dbReference>
<evidence type="ECO:0000256" key="4">
    <source>
        <dbReference type="ARBA" id="ARBA00022692"/>
    </source>
</evidence>
<feature type="transmembrane region" description="Helical" evidence="7">
    <location>
        <begin position="401"/>
        <end position="424"/>
    </location>
</feature>
<dbReference type="SUPFAM" id="SSF103473">
    <property type="entry name" value="MFS general substrate transporter"/>
    <property type="match status" value="1"/>
</dbReference>
<evidence type="ECO:0000256" key="5">
    <source>
        <dbReference type="ARBA" id="ARBA00022989"/>
    </source>
</evidence>
<keyword evidence="4 7" id="KW-0812">Transmembrane</keyword>
<dbReference type="Gene3D" id="1.20.1250.20">
    <property type="entry name" value="MFS general substrate transporter like domains"/>
    <property type="match status" value="2"/>
</dbReference>
<feature type="transmembrane region" description="Helical" evidence="7">
    <location>
        <begin position="77"/>
        <end position="99"/>
    </location>
</feature>
<feature type="transmembrane region" description="Helical" evidence="7">
    <location>
        <begin position="35"/>
        <end position="56"/>
    </location>
</feature>
<accession>A0A1V0AGX7</accession>
<evidence type="ECO:0000256" key="6">
    <source>
        <dbReference type="ARBA" id="ARBA00023136"/>
    </source>
</evidence>